<dbReference type="AlphaFoldDB" id="M7Z1G5"/>
<protein>
    <submittedName>
        <fullName evidence="10">Oligopeptide transporter 4</fullName>
    </submittedName>
</protein>
<accession>M7Z1G5</accession>
<dbReference type="EMBL" id="KD196364">
    <property type="protein sequence ID" value="EMS53301.1"/>
    <property type="molecule type" value="Genomic_DNA"/>
</dbReference>
<organism evidence="10">
    <name type="scientific">Triticum urartu</name>
    <name type="common">Red wild einkorn</name>
    <name type="synonym">Crithodium urartu</name>
    <dbReference type="NCBI Taxonomy" id="4572"/>
    <lineage>
        <taxon>Eukaryota</taxon>
        <taxon>Viridiplantae</taxon>
        <taxon>Streptophyta</taxon>
        <taxon>Embryophyta</taxon>
        <taxon>Tracheophyta</taxon>
        <taxon>Spermatophyta</taxon>
        <taxon>Magnoliopsida</taxon>
        <taxon>Liliopsida</taxon>
        <taxon>Poales</taxon>
        <taxon>Poaceae</taxon>
        <taxon>BOP clade</taxon>
        <taxon>Pooideae</taxon>
        <taxon>Triticodae</taxon>
        <taxon>Triticeae</taxon>
        <taxon>Triticinae</taxon>
        <taxon>Triticum</taxon>
    </lineage>
</organism>
<reference evidence="10" key="1">
    <citation type="journal article" date="2013" name="Nature">
        <title>Draft genome of the wheat A-genome progenitor Triticum urartu.</title>
        <authorList>
            <person name="Ling H.Q."/>
            <person name="Zhao S."/>
            <person name="Liu D."/>
            <person name="Wang J."/>
            <person name="Sun H."/>
            <person name="Zhang C."/>
            <person name="Fan H."/>
            <person name="Li D."/>
            <person name="Dong L."/>
            <person name="Tao Y."/>
            <person name="Gao C."/>
            <person name="Wu H."/>
            <person name="Li Y."/>
            <person name="Cui Y."/>
            <person name="Guo X."/>
            <person name="Zheng S."/>
            <person name="Wang B."/>
            <person name="Yu K."/>
            <person name="Liang Q."/>
            <person name="Yang W."/>
            <person name="Lou X."/>
            <person name="Chen J."/>
            <person name="Feng M."/>
            <person name="Jian J."/>
            <person name="Zhang X."/>
            <person name="Luo G."/>
            <person name="Jiang Y."/>
            <person name="Liu J."/>
            <person name="Wang Z."/>
            <person name="Sha Y."/>
            <person name="Zhang B."/>
            <person name="Wu H."/>
            <person name="Tang D."/>
            <person name="Shen Q."/>
            <person name="Xue P."/>
            <person name="Zou S."/>
            <person name="Wang X."/>
            <person name="Liu X."/>
            <person name="Wang F."/>
            <person name="Yang Y."/>
            <person name="An X."/>
            <person name="Dong Z."/>
            <person name="Zhang K."/>
            <person name="Zhang X."/>
            <person name="Luo M.C."/>
            <person name="Dvorak J."/>
            <person name="Tong Y."/>
            <person name="Wang J."/>
            <person name="Yang H."/>
            <person name="Li Z."/>
            <person name="Wang D."/>
            <person name="Zhang A."/>
            <person name="Wang J."/>
        </authorList>
    </citation>
    <scope>NUCLEOTIDE SEQUENCE</scope>
</reference>
<evidence type="ECO:0000256" key="2">
    <source>
        <dbReference type="ARBA" id="ARBA00005484"/>
    </source>
</evidence>
<evidence type="ECO:0000256" key="6">
    <source>
        <dbReference type="ARBA" id="ARBA00022927"/>
    </source>
</evidence>
<dbReference type="InterPro" id="IPR004648">
    <property type="entry name" value="Oligpept_transpt"/>
</dbReference>
<evidence type="ECO:0000256" key="7">
    <source>
        <dbReference type="ARBA" id="ARBA00022989"/>
    </source>
</evidence>
<feature type="domain" description="CYTH" evidence="9">
    <location>
        <begin position="42"/>
        <end position="106"/>
    </location>
</feature>
<evidence type="ECO:0000313" key="10">
    <source>
        <dbReference type="EMBL" id="EMS53301.1"/>
    </source>
</evidence>
<evidence type="ECO:0000256" key="1">
    <source>
        <dbReference type="ARBA" id="ARBA00004141"/>
    </source>
</evidence>
<dbReference type="Pfam" id="PF03169">
    <property type="entry name" value="OPT"/>
    <property type="match status" value="1"/>
</dbReference>
<dbReference type="Gene3D" id="2.40.320.10">
    <property type="entry name" value="Hypothetical Protein Pfu-838710-001"/>
    <property type="match status" value="1"/>
</dbReference>
<dbReference type="PANTHER" id="PTHR22601">
    <property type="entry name" value="ISP4 LIKE PROTEIN"/>
    <property type="match status" value="1"/>
</dbReference>
<keyword evidence="8" id="KW-0472">Membrane</keyword>
<dbReference type="GO" id="GO:0035673">
    <property type="term" value="F:oligopeptide transmembrane transporter activity"/>
    <property type="evidence" value="ECO:0007669"/>
    <property type="project" value="InterPro"/>
</dbReference>
<name>M7Z1G5_TRIUA</name>
<evidence type="ECO:0000256" key="4">
    <source>
        <dbReference type="ARBA" id="ARBA00022692"/>
    </source>
</evidence>
<keyword evidence="4" id="KW-0812">Transmembrane</keyword>
<dbReference type="NCBIfam" id="TIGR00728">
    <property type="entry name" value="OPT_sfam"/>
    <property type="match status" value="2"/>
</dbReference>
<keyword evidence="6" id="KW-0653">Protein transport</keyword>
<sequence>MPSLDIDTAMFNKEKVSLVSHKESKGWMTSLIVLKGHLKEGDRAPFLCLGGVLNSRGVYELGEGEGQGLVLELDETHFDFGTNYELECETAEPDQAKEVLERLLTVAGVPFRVGGREWSLNPGPFSMKEHVLISIFANAGFAFGNGNAYSVMIVDIIRAFYRRSISFLAAWILIITTQVLGYGWAGLMRKYVVEPAHMWWPSTLVQVSLFSFVWAFVPGYLFQSLTSISWVCWVFSKSVTAQQLGSGMKGLGLGAFTLDWTAVSSFLFSPLISPFFATVNVLVGYVLFMYVVMPTAYWGMNLYNAKTFPIFSSHLFASNGSPYKIADIVNQQFRLDTEAYSKLGRINLSIFFAISYGLNFATIAATITHVGLFYGKEIYHRFRASQQEEPDIHTKLMRKYEDIPAWWFYSVTALSMIVSLILCTLLKDQFVGTVVAGTVNLIVGWWLLGSVENICQDQLLPPNSPWTCPNDRVFFDASVIWGLVGPNRIFGSNGNYIALNWFFLIGAAGPVIVYILHRTFPTHKWILLINIPVLTGATALMPPATTVNFNSWLLYGIIFNFFVFRYRKKWWQRYNYILSAGLDAGAAFMGVLLYFTLTMENRTINWWGTGGEHCPLASCPTAKGVDLGPDSVCPVF</sequence>
<evidence type="ECO:0000256" key="5">
    <source>
        <dbReference type="ARBA" id="ARBA00022856"/>
    </source>
</evidence>
<comment type="subcellular location">
    <subcellularLocation>
        <location evidence="1">Membrane</location>
        <topology evidence="1">Multi-pass membrane protein</topology>
    </subcellularLocation>
</comment>
<evidence type="ECO:0000259" key="9">
    <source>
        <dbReference type="Pfam" id="PF01928"/>
    </source>
</evidence>
<evidence type="ECO:0000256" key="3">
    <source>
        <dbReference type="ARBA" id="ARBA00022448"/>
    </source>
</evidence>
<dbReference type="OMA" id="INITVAH"/>
<dbReference type="InterPro" id="IPR004813">
    <property type="entry name" value="OPT"/>
</dbReference>
<gene>
    <name evidence="10" type="ORF">TRIUR3_04100</name>
</gene>
<keyword evidence="3" id="KW-0813">Transport</keyword>
<keyword evidence="5" id="KW-0571">Peptide transport</keyword>
<dbReference type="Pfam" id="PF01928">
    <property type="entry name" value="CYTH"/>
    <property type="match status" value="1"/>
</dbReference>
<proteinExistence type="inferred from homology"/>
<dbReference type="GO" id="GO:0015031">
    <property type="term" value="P:protein transport"/>
    <property type="evidence" value="ECO:0007669"/>
    <property type="project" value="UniProtKB-KW"/>
</dbReference>
<dbReference type="GO" id="GO:0016020">
    <property type="term" value="C:membrane"/>
    <property type="evidence" value="ECO:0007669"/>
    <property type="project" value="UniProtKB-SubCell"/>
</dbReference>
<dbReference type="eggNOG" id="KOG2262">
    <property type="taxonomic scope" value="Eukaryota"/>
</dbReference>
<evidence type="ECO:0000256" key="8">
    <source>
        <dbReference type="ARBA" id="ARBA00023136"/>
    </source>
</evidence>
<comment type="similarity">
    <text evidence="2">Belongs to the oligopeptide OPT transporter (TC 2.A.67.1) family.</text>
</comment>
<dbReference type="InterPro" id="IPR023577">
    <property type="entry name" value="CYTH_domain"/>
</dbReference>
<keyword evidence="7" id="KW-1133">Transmembrane helix</keyword>